<proteinExistence type="predicted"/>
<comment type="caution">
    <text evidence="2">The sequence shown here is derived from an EMBL/GenBank/DDBJ whole genome shotgun (WGS) entry which is preliminary data.</text>
</comment>
<feature type="signal peptide" evidence="1">
    <location>
        <begin position="1"/>
        <end position="15"/>
    </location>
</feature>
<dbReference type="OrthoDB" id="7597355at2"/>
<keyword evidence="3" id="KW-1185">Reference proteome</keyword>
<dbReference type="AlphaFoldDB" id="A0A845AKZ6"/>
<accession>A0A845AKZ6</accession>
<organism evidence="2 3">
    <name type="scientific">Qipengyuania algicida</name>
    <dbReference type="NCBI Taxonomy" id="1836209"/>
    <lineage>
        <taxon>Bacteria</taxon>
        <taxon>Pseudomonadati</taxon>
        <taxon>Pseudomonadota</taxon>
        <taxon>Alphaproteobacteria</taxon>
        <taxon>Sphingomonadales</taxon>
        <taxon>Erythrobacteraceae</taxon>
        <taxon>Qipengyuania</taxon>
    </lineage>
</organism>
<dbReference type="RefSeq" id="WP_160754450.1">
    <property type="nucleotide sequence ID" value="NZ_WTYA01000017.1"/>
</dbReference>
<sequence>MGIFALFLLAGSAGAASEGPTPAEFAKALSEHVGVHVEADDLHRLSCKGFGADEPTEAECRWLQRVRGKWKRYSTYVAVDDRGWHLIDEPNTEH</sequence>
<name>A0A845AKZ6_9SPHN</name>
<evidence type="ECO:0000313" key="3">
    <source>
        <dbReference type="Proteomes" id="UP000439780"/>
    </source>
</evidence>
<dbReference type="Proteomes" id="UP000439780">
    <property type="component" value="Unassembled WGS sequence"/>
</dbReference>
<keyword evidence="1" id="KW-0732">Signal</keyword>
<gene>
    <name evidence="2" type="ORF">GRI58_15170</name>
</gene>
<dbReference type="EMBL" id="WTYA01000017">
    <property type="protein sequence ID" value="MXP30149.1"/>
    <property type="molecule type" value="Genomic_DNA"/>
</dbReference>
<feature type="chain" id="PRO_5033036953" evidence="1">
    <location>
        <begin position="16"/>
        <end position="94"/>
    </location>
</feature>
<reference evidence="2 3" key="1">
    <citation type="submission" date="2019-12" db="EMBL/GenBank/DDBJ databases">
        <title>Genomic-based taxomic classification of the family Erythrobacteraceae.</title>
        <authorList>
            <person name="Xu L."/>
        </authorList>
    </citation>
    <scope>NUCLEOTIDE SEQUENCE [LARGE SCALE GENOMIC DNA]</scope>
    <source>
        <strain evidence="2 3">KEMB 9005-328</strain>
    </source>
</reference>
<evidence type="ECO:0000256" key="1">
    <source>
        <dbReference type="SAM" id="SignalP"/>
    </source>
</evidence>
<protein>
    <submittedName>
        <fullName evidence="2">Uncharacterized protein</fullName>
    </submittedName>
</protein>
<evidence type="ECO:0000313" key="2">
    <source>
        <dbReference type="EMBL" id="MXP30149.1"/>
    </source>
</evidence>